<keyword evidence="11" id="KW-1185">Reference proteome</keyword>
<dbReference type="PANTHER" id="PTHR43744">
    <property type="entry name" value="ABC TRANSPORTER PERMEASE PROTEIN MG189-RELATED-RELATED"/>
    <property type="match status" value="1"/>
</dbReference>
<evidence type="ECO:0000313" key="10">
    <source>
        <dbReference type="EMBL" id="MUG21302.1"/>
    </source>
</evidence>
<dbReference type="GO" id="GO:0005886">
    <property type="term" value="C:plasma membrane"/>
    <property type="evidence" value="ECO:0007669"/>
    <property type="project" value="UniProtKB-SubCell"/>
</dbReference>
<feature type="transmembrane region" description="Helical" evidence="7">
    <location>
        <begin position="12"/>
        <end position="37"/>
    </location>
</feature>
<feature type="transmembrane region" description="Helical" evidence="7">
    <location>
        <begin position="76"/>
        <end position="97"/>
    </location>
</feature>
<evidence type="ECO:0000256" key="2">
    <source>
        <dbReference type="ARBA" id="ARBA00022448"/>
    </source>
</evidence>
<dbReference type="GO" id="GO:0055085">
    <property type="term" value="P:transmembrane transport"/>
    <property type="evidence" value="ECO:0007669"/>
    <property type="project" value="InterPro"/>
</dbReference>
<evidence type="ECO:0000256" key="4">
    <source>
        <dbReference type="ARBA" id="ARBA00022692"/>
    </source>
</evidence>
<evidence type="ECO:0000256" key="1">
    <source>
        <dbReference type="ARBA" id="ARBA00004651"/>
    </source>
</evidence>
<gene>
    <name evidence="9" type="ORF">DJ90_4754</name>
    <name evidence="10" type="ORF">GNQ08_02500</name>
</gene>
<keyword evidence="2 7" id="KW-0813">Transport</keyword>
<dbReference type="SUPFAM" id="SSF161098">
    <property type="entry name" value="MetI-like"/>
    <property type="match status" value="1"/>
</dbReference>
<reference evidence="10 12" key="2">
    <citation type="submission" date="2019-11" db="EMBL/GenBank/DDBJ databases">
        <title>Draft genome sequences of five Paenibacillus species of dairy origin.</title>
        <authorList>
            <person name="Olajide A.M."/>
            <person name="Chen S."/>
            <person name="Lapointe G."/>
        </authorList>
    </citation>
    <scope>NUCLEOTIDE SEQUENCE [LARGE SCALE GENOMIC DNA]</scope>
    <source>
        <strain evidence="10 12">3CT49</strain>
    </source>
</reference>
<feature type="domain" description="ABC transmembrane type-1" evidence="8">
    <location>
        <begin position="72"/>
        <end position="261"/>
    </location>
</feature>
<keyword evidence="4 7" id="KW-0812">Transmembrane</keyword>
<dbReference type="Gene3D" id="1.10.3720.10">
    <property type="entry name" value="MetI-like"/>
    <property type="match status" value="1"/>
</dbReference>
<comment type="caution">
    <text evidence="9">The sequence shown here is derived from an EMBL/GenBank/DDBJ whole genome shotgun (WGS) entry which is preliminary data.</text>
</comment>
<protein>
    <submittedName>
        <fullName evidence="10">ABC transporter permease subunit</fullName>
    </submittedName>
    <submittedName>
        <fullName evidence="9">Binding--dependent transport system inner membrane component family protein</fullName>
    </submittedName>
</protein>
<dbReference type="EMBL" id="WNZZ01000001">
    <property type="protein sequence ID" value="MUG21302.1"/>
    <property type="molecule type" value="Genomic_DNA"/>
</dbReference>
<accession>A0A090Y722</accession>
<dbReference type="RefSeq" id="WP_036619059.1">
    <property type="nucleotide sequence ID" value="NZ_BGML01000004.1"/>
</dbReference>
<name>A0A090Y722_PAEMA</name>
<feature type="transmembrane region" description="Helical" evidence="7">
    <location>
        <begin position="239"/>
        <end position="260"/>
    </location>
</feature>
<dbReference type="InterPro" id="IPR035906">
    <property type="entry name" value="MetI-like_sf"/>
</dbReference>
<evidence type="ECO:0000259" key="8">
    <source>
        <dbReference type="PROSITE" id="PS50928"/>
    </source>
</evidence>
<evidence type="ECO:0000313" key="12">
    <source>
        <dbReference type="Proteomes" id="UP000442469"/>
    </source>
</evidence>
<reference evidence="9 11" key="1">
    <citation type="submission" date="2014-04" db="EMBL/GenBank/DDBJ databases">
        <authorList>
            <person name="Bishop-Lilly K.A."/>
            <person name="Broomall S.M."/>
            <person name="Chain P.S."/>
            <person name="Chertkov O."/>
            <person name="Coyne S.R."/>
            <person name="Daligault H.E."/>
            <person name="Davenport K.W."/>
            <person name="Erkkila T."/>
            <person name="Frey K.G."/>
            <person name="Gibbons H.S."/>
            <person name="Gu W."/>
            <person name="Jaissle J."/>
            <person name="Johnson S.L."/>
            <person name="Koroleva G.I."/>
            <person name="Ladner J.T."/>
            <person name="Lo C.-C."/>
            <person name="Minogue T.D."/>
            <person name="Munk C."/>
            <person name="Palacios G.F."/>
            <person name="Redden C.L."/>
            <person name="Rosenzweig C.N."/>
            <person name="Scholz M.B."/>
            <person name="Teshima H."/>
            <person name="Xu Y."/>
        </authorList>
    </citation>
    <scope>NUCLEOTIDE SEQUENCE [LARGE SCALE GENOMIC DNA]</scope>
    <source>
        <strain evidence="9 11">8244</strain>
    </source>
</reference>
<dbReference type="EMBL" id="JMQA01000048">
    <property type="protein sequence ID" value="KFM94274.1"/>
    <property type="molecule type" value="Genomic_DNA"/>
</dbReference>
<comment type="subcellular location">
    <subcellularLocation>
        <location evidence="1 7">Cell membrane</location>
        <topology evidence="1 7">Multi-pass membrane protein</topology>
    </subcellularLocation>
</comment>
<feature type="transmembrane region" description="Helical" evidence="7">
    <location>
        <begin position="134"/>
        <end position="160"/>
    </location>
</feature>
<evidence type="ECO:0000256" key="6">
    <source>
        <dbReference type="ARBA" id="ARBA00023136"/>
    </source>
</evidence>
<dbReference type="GeneID" id="77010931"/>
<evidence type="ECO:0000256" key="7">
    <source>
        <dbReference type="RuleBase" id="RU363032"/>
    </source>
</evidence>
<dbReference type="HOGENOM" id="CLU_016047_1_2_9"/>
<keyword evidence="6 7" id="KW-0472">Membrane</keyword>
<evidence type="ECO:0000313" key="11">
    <source>
        <dbReference type="Proteomes" id="UP000029278"/>
    </source>
</evidence>
<sequence length="276" mass="30787">MGYTRRLAIRNYIVEGILILASLLIILPLLILIFGSFKTSAEVLSFSLKLPEKWQFANYVRVFEEGGLSRAFLNSVWITGISSIINIVASSAASFILARRETKVAGTIYMYFFMGLIAPMSVITTIRVVQWMGFYGSITSVILIYAALNTAFSVFLYSGFIKTIPKALDEVAFLEGSSVFGVFFRIVTPLILPVNATVAIMVFMSVWNDITIPVYFLTDSSTWTMPLSIYNFYGKYSRDWNLIFANLVLTSLPVFILYLFGQKYIVSGLTAGAVKG</sequence>
<evidence type="ECO:0000256" key="5">
    <source>
        <dbReference type="ARBA" id="ARBA00022989"/>
    </source>
</evidence>
<evidence type="ECO:0000256" key="3">
    <source>
        <dbReference type="ARBA" id="ARBA00022475"/>
    </source>
</evidence>
<dbReference type="Proteomes" id="UP000442469">
    <property type="component" value="Unassembled WGS sequence"/>
</dbReference>
<feature type="transmembrane region" description="Helical" evidence="7">
    <location>
        <begin position="109"/>
        <end position="128"/>
    </location>
</feature>
<dbReference type="STRING" id="44252.DJ90_4754"/>
<organism evidence="9 11">
    <name type="scientific">Paenibacillus macerans</name>
    <name type="common">Bacillus macerans</name>
    <dbReference type="NCBI Taxonomy" id="44252"/>
    <lineage>
        <taxon>Bacteria</taxon>
        <taxon>Bacillati</taxon>
        <taxon>Bacillota</taxon>
        <taxon>Bacilli</taxon>
        <taxon>Bacillales</taxon>
        <taxon>Paenibacillaceae</taxon>
        <taxon>Paenibacillus</taxon>
    </lineage>
</organism>
<dbReference type="PATRIC" id="fig|44252.3.peg.5852"/>
<dbReference type="AlphaFoldDB" id="A0A090Y722"/>
<dbReference type="Proteomes" id="UP000029278">
    <property type="component" value="Unassembled WGS sequence"/>
</dbReference>
<proteinExistence type="inferred from homology"/>
<dbReference type="Pfam" id="PF00528">
    <property type="entry name" value="BPD_transp_1"/>
    <property type="match status" value="1"/>
</dbReference>
<dbReference type="PROSITE" id="PS50928">
    <property type="entry name" value="ABC_TM1"/>
    <property type="match status" value="1"/>
</dbReference>
<comment type="similarity">
    <text evidence="7">Belongs to the binding-protein-dependent transport system permease family.</text>
</comment>
<dbReference type="CDD" id="cd06261">
    <property type="entry name" value="TM_PBP2"/>
    <property type="match status" value="1"/>
</dbReference>
<dbReference type="OrthoDB" id="153186at2"/>
<dbReference type="InterPro" id="IPR000515">
    <property type="entry name" value="MetI-like"/>
</dbReference>
<keyword evidence="3" id="KW-1003">Cell membrane</keyword>
<keyword evidence="5 7" id="KW-1133">Transmembrane helix</keyword>
<evidence type="ECO:0000313" key="9">
    <source>
        <dbReference type="EMBL" id="KFM94274.1"/>
    </source>
</evidence>
<dbReference type="PANTHER" id="PTHR43744:SF3">
    <property type="entry name" value="LACTOSE TRANSPORT SYSTEM PERMEASE PROTEIN LACG"/>
    <property type="match status" value="1"/>
</dbReference>